<keyword evidence="4" id="KW-1185">Reference proteome</keyword>
<dbReference type="GeneID" id="7836707"/>
<proteinExistence type="predicted"/>
<dbReference type="EMBL" id="GG662299">
    <property type="protein sequence ID" value="EAS06286.2"/>
    <property type="molecule type" value="Genomic_DNA"/>
</dbReference>
<evidence type="ECO:0000313" key="4">
    <source>
        <dbReference type="Proteomes" id="UP000009168"/>
    </source>
</evidence>
<evidence type="ECO:0008006" key="5">
    <source>
        <dbReference type="Google" id="ProtNLM"/>
    </source>
</evidence>
<feature type="region of interest" description="Disordered" evidence="1">
    <location>
        <begin position="64"/>
        <end position="104"/>
    </location>
</feature>
<dbReference type="AlphaFoldDB" id="I7LXV8"/>
<keyword evidence="2" id="KW-0732">Signal</keyword>
<reference evidence="4" key="1">
    <citation type="journal article" date="2006" name="PLoS Biol.">
        <title>Macronuclear genome sequence of the ciliate Tetrahymena thermophila, a model eukaryote.</title>
        <authorList>
            <person name="Eisen J.A."/>
            <person name="Coyne R.S."/>
            <person name="Wu M."/>
            <person name="Wu D."/>
            <person name="Thiagarajan M."/>
            <person name="Wortman J.R."/>
            <person name="Badger J.H."/>
            <person name="Ren Q."/>
            <person name="Amedeo P."/>
            <person name="Jones K.M."/>
            <person name="Tallon L.J."/>
            <person name="Delcher A.L."/>
            <person name="Salzberg S.L."/>
            <person name="Silva J.C."/>
            <person name="Haas B.J."/>
            <person name="Majoros W.H."/>
            <person name="Farzad M."/>
            <person name="Carlton J.M."/>
            <person name="Smith R.K. Jr."/>
            <person name="Garg J."/>
            <person name="Pearlman R.E."/>
            <person name="Karrer K.M."/>
            <person name="Sun L."/>
            <person name="Manning G."/>
            <person name="Elde N.C."/>
            <person name="Turkewitz A.P."/>
            <person name="Asai D.J."/>
            <person name="Wilkes D.E."/>
            <person name="Wang Y."/>
            <person name="Cai H."/>
            <person name="Collins K."/>
            <person name="Stewart B.A."/>
            <person name="Lee S.R."/>
            <person name="Wilamowska K."/>
            <person name="Weinberg Z."/>
            <person name="Ruzzo W.L."/>
            <person name="Wloga D."/>
            <person name="Gaertig J."/>
            <person name="Frankel J."/>
            <person name="Tsao C.-C."/>
            <person name="Gorovsky M.A."/>
            <person name="Keeling P.J."/>
            <person name="Waller R.F."/>
            <person name="Patron N.J."/>
            <person name="Cherry J.M."/>
            <person name="Stover N.A."/>
            <person name="Krieger C.J."/>
            <person name="del Toro C."/>
            <person name="Ryder H.F."/>
            <person name="Williamson S.C."/>
            <person name="Barbeau R.A."/>
            <person name="Hamilton E.P."/>
            <person name="Orias E."/>
        </authorList>
    </citation>
    <scope>NUCLEOTIDE SEQUENCE [LARGE SCALE GENOMIC DNA]</scope>
    <source>
        <strain evidence="4">SB210</strain>
    </source>
</reference>
<feature type="chain" id="PRO_5003711897" description="AMP-binding enzyme family protein" evidence="2">
    <location>
        <begin position="28"/>
        <end position="825"/>
    </location>
</feature>
<dbReference type="InParanoid" id="I7LXV8"/>
<evidence type="ECO:0000256" key="2">
    <source>
        <dbReference type="SAM" id="SignalP"/>
    </source>
</evidence>
<feature type="compositionally biased region" description="Basic and acidic residues" evidence="1">
    <location>
        <begin position="516"/>
        <end position="526"/>
    </location>
</feature>
<feature type="signal peptide" evidence="2">
    <location>
        <begin position="1"/>
        <end position="27"/>
    </location>
</feature>
<protein>
    <recommendedName>
        <fullName evidence="5">AMP-binding enzyme family protein</fullName>
    </recommendedName>
</protein>
<gene>
    <name evidence="3" type="ORF">TTHERM_00328670</name>
</gene>
<accession>I7LXV8</accession>
<evidence type="ECO:0000256" key="1">
    <source>
        <dbReference type="SAM" id="MobiDB-lite"/>
    </source>
</evidence>
<organism evidence="3 4">
    <name type="scientific">Tetrahymena thermophila (strain SB210)</name>
    <dbReference type="NCBI Taxonomy" id="312017"/>
    <lineage>
        <taxon>Eukaryota</taxon>
        <taxon>Sar</taxon>
        <taxon>Alveolata</taxon>
        <taxon>Ciliophora</taxon>
        <taxon>Intramacronucleata</taxon>
        <taxon>Oligohymenophorea</taxon>
        <taxon>Hymenostomatida</taxon>
        <taxon>Tetrahymenina</taxon>
        <taxon>Tetrahymenidae</taxon>
        <taxon>Tetrahymena</taxon>
    </lineage>
</organism>
<dbReference type="OrthoDB" id="303855at2759"/>
<name>I7LXV8_TETTS</name>
<feature type="region of interest" description="Disordered" evidence="1">
    <location>
        <begin position="497"/>
        <end position="528"/>
    </location>
</feature>
<sequence>MFTEVLALCNSTLALMIMLCSFCRSFTQKIIRKDIFFTLLQNMFTKTYINMLKNCNIQQQNEEIQEKDMAQGSQIQKIQSANQEGEEVDKTQSEEKMETESKNDISIPQFQSKFSQQLTHDLVSQKIGPHIKENKEDIVKLSNIYKQSNREEVEFKKYDNLHDLTLDESLQMLNEKQLSLQLEDQLFSTKIFKRKSQLENKGVKKQMLKKIEQQIDDSLDFFKFFKEILFLKKAALILLSKEQLAAIQLVGLDINDIQSKSEGDCMNHLKEQYEILQSTELCQDTDHIKRFVPNNCEEEQKINDFINHSNYFLNVKIKTSQFNTTQQEIQDQYRSQLSISTTSFTQITDFKIQNQITSVKKGLFIQSEQTFTSPISYTTQTLNYNRQQLIQDSGSQFLSYVYFEIDENITYFHIQYPMFTEILALCNSTLALMILICSFCRQFSKKIIRKDIFFTLLQNMFTKTYINLLKKSNINQQNQQIQEKELDQDQQIEKIRSEKQQGEGEADEQQDEDSNNEEKNETESKNDILIPQFQSKFSQQLINNLKSQKIGQKIQQNKEDNIKLSNYQIQPNSEEIEIKKQENISDITYQQSLNFQNSSYQDQTPNLIRFDSYQKQSQFYQLDVKENSIQVNSSTFKQNKIKQKIIGQPNKFSFKQRQNISMLASNQQVDESLQMLNEKKLSLQLEEELFSTKILKRRAMFENKGLNKQILTKIEQKIDDSLDYFKILKEILFLKKAALVLLSKEQLAAIQLVGLDIEDIEPKNHKIVNGEYYCMNHIKEQFEILQSTELQSQYIKLFLKKCQNELAIDPIDKRILSSLIINNEN</sequence>
<dbReference type="Proteomes" id="UP000009168">
    <property type="component" value="Unassembled WGS sequence"/>
</dbReference>
<feature type="compositionally biased region" description="Basic and acidic residues" evidence="1">
    <location>
        <begin position="88"/>
        <end position="103"/>
    </location>
</feature>
<dbReference type="KEGG" id="tet:TTHERM_00328670"/>
<feature type="compositionally biased region" description="Polar residues" evidence="1">
    <location>
        <begin position="71"/>
        <end position="83"/>
    </location>
</feature>
<evidence type="ECO:0000313" key="3">
    <source>
        <dbReference type="EMBL" id="EAS06286.2"/>
    </source>
</evidence>
<feature type="compositionally biased region" description="Acidic residues" evidence="1">
    <location>
        <begin position="504"/>
        <end position="515"/>
    </location>
</feature>
<dbReference type="RefSeq" id="XP_001026531.2">
    <property type="nucleotide sequence ID" value="XM_001026531.2"/>
</dbReference>